<keyword evidence="2" id="KW-0378">Hydrolase</keyword>
<feature type="non-terminal residue" evidence="2">
    <location>
        <position position="1"/>
    </location>
</feature>
<evidence type="ECO:0000313" key="3">
    <source>
        <dbReference type="Proteomes" id="UP000671828"/>
    </source>
</evidence>
<proteinExistence type="predicted"/>
<accession>A0A8T8HW76</accession>
<evidence type="ECO:0000313" key="2">
    <source>
        <dbReference type="EMBL" id="QTR02736.1"/>
    </source>
</evidence>
<gene>
    <name evidence="2" type="ORF">J7S33_27440</name>
</gene>
<protein>
    <submittedName>
        <fullName evidence="2">Alpha/beta hydrolase</fullName>
    </submittedName>
</protein>
<dbReference type="Proteomes" id="UP000671828">
    <property type="component" value="Chromosome"/>
</dbReference>
<organism evidence="2 3">
    <name type="scientific">Saccharothrix algeriensis</name>
    <dbReference type="NCBI Taxonomy" id="173560"/>
    <lineage>
        <taxon>Bacteria</taxon>
        <taxon>Bacillati</taxon>
        <taxon>Actinomycetota</taxon>
        <taxon>Actinomycetes</taxon>
        <taxon>Pseudonocardiales</taxon>
        <taxon>Pseudonocardiaceae</taxon>
        <taxon>Saccharothrix</taxon>
    </lineage>
</organism>
<reference evidence="2" key="1">
    <citation type="submission" date="2021-04" db="EMBL/GenBank/DDBJ databases">
        <title>Saccharothrix algeriensis WGS.</title>
        <authorList>
            <person name="Stuskova K."/>
            <person name="Hakalova E."/>
            <person name="Tebbal A.B."/>
            <person name="Eichmeier A."/>
        </authorList>
    </citation>
    <scope>NUCLEOTIDE SEQUENCE</scope>
    <source>
        <strain evidence="2">NRRL B-24137</strain>
    </source>
</reference>
<dbReference type="Gene3D" id="3.40.50.1820">
    <property type="entry name" value="alpha/beta hydrolase"/>
    <property type="match status" value="1"/>
</dbReference>
<evidence type="ECO:0000259" key="1">
    <source>
        <dbReference type="Pfam" id="PF08386"/>
    </source>
</evidence>
<dbReference type="Pfam" id="PF08386">
    <property type="entry name" value="Abhydrolase_4"/>
    <property type="match status" value="1"/>
</dbReference>
<sequence length="142" mass="15843">SPLPRRRKRHRVRHLAQRHEVAGWYQTTAPCAFWKRPPLRLKTPTGKGVPPVLMVQSVRDPATPLEGAQRAHQRFANSRLLTVVDEGDHGVYAFGNPCVDDVVESFIVDGKVPSEDSTCPGVPLPDPTDQVQRKVPLATTYF</sequence>
<dbReference type="InterPro" id="IPR013595">
    <property type="entry name" value="Pept_S33_TAP-like_C"/>
</dbReference>
<dbReference type="EMBL" id="CP072788">
    <property type="protein sequence ID" value="QTR02736.1"/>
    <property type="molecule type" value="Genomic_DNA"/>
</dbReference>
<feature type="domain" description="Peptidase S33 tripeptidyl aminopeptidase-like C-terminal" evidence="1">
    <location>
        <begin position="24"/>
        <end position="119"/>
    </location>
</feature>
<dbReference type="AlphaFoldDB" id="A0A8T8HW76"/>
<dbReference type="SUPFAM" id="SSF53474">
    <property type="entry name" value="alpha/beta-Hydrolases"/>
    <property type="match status" value="1"/>
</dbReference>
<dbReference type="GO" id="GO:0016787">
    <property type="term" value="F:hydrolase activity"/>
    <property type="evidence" value="ECO:0007669"/>
    <property type="project" value="UniProtKB-KW"/>
</dbReference>
<dbReference type="InterPro" id="IPR029058">
    <property type="entry name" value="AB_hydrolase_fold"/>
</dbReference>
<name>A0A8T8HW76_9PSEU</name>